<accession>A0A3Q8X1L6</accession>
<gene>
    <name evidence="2" type="ORF">EJC50_00500</name>
</gene>
<reference evidence="3" key="1">
    <citation type="submission" date="2018-12" db="EMBL/GenBank/DDBJ databases">
        <title>Genome sequence of Peanibacillus sp.</title>
        <authorList>
            <person name="Subramani G."/>
            <person name="Srinivasan S."/>
            <person name="Kim M.K."/>
        </authorList>
    </citation>
    <scope>NUCLEOTIDE SEQUENCE [LARGE SCALE GENOMIC DNA]</scope>
    <source>
        <strain evidence="3">18JY67-1</strain>
    </source>
</reference>
<organism evidence="2 3">
    <name type="scientific">Paenibacillus albus</name>
    <dbReference type="NCBI Taxonomy" id="2495582"/>
    <lineage>
        <taxon>Bacteria</taxon>
        <taxon>Bacillati</taxon>
        <taxon>Bacillota</taxon>
        <taxon>Bacilli</taxon>
        <taxon>Bacillales</taxon>
        <taxon>Paenibacillaceae</taxon>
        <taxon>Paenibacillus</taxon>
    </lineage>
</organism>
<dbReference type="Pfam" id="PF16804">
    <property type="entry name" value="DUF5071"/>
    <property type="match status" value="1"/>
</dbReference>
<evidence type="ECO:0000313" key="2">
    <source>
        <dbReference type="EMBL" id="AZN38323.1"/>
    </source>
</evidence>
<dbReference type="InterPro" id="IPR031837">
    <property type="entry name" value="DUF5071"/>
</dbReference>
<evidence type="ECO:0000313" key="3">
    <source>
        <dbReference type="Proteomes" id="UP000272528"/>
    </source>
</evidence>
<dbReference type="KEGG" id="palb:EJC50_00500"/>
<keyword evidence="3" id="KW-1185">Reference proteome</keyword>
<dbReference type="OrthoDB" id="1846249at2"/>
<dbReference type="InterPro" id="IPR038692">
    <property type="entry name" value="Cthe_2751_sf"/>
</dbReference>
<evidence type="ECO:0000259" key="1">
    <source>
        <dbReference type="Pfam" id="PF16804"/>
    </source>
</evidence>
<proteinExistence type="predicted"/>
<feature type="domain" description="DUF5071" evidence="1">
    <location>
        <begin position="7"/>
        <end position="128"/>
    </location>
</feature>
<protein>
    <submittedName>
        <fullName evidence="2">DUF5071 domain-containing protein</fullName>
    </submittedName>
</protein>
<dbReference type="Proteomes" id="UP000272528">
    <property type="component" value="Chromosome"/>
</dbReference>
<dbReference type="RefSeq" id="WP_126011360.1">
    <property type="nucleotide sequence ID" value="NZ_CP034437.1"/>
</dbReference>
<name>A0A3Q8X1L6_9BACL</name>
<dbReference type="AlphaFoldDB" id="A0A3Q8X1L6"/>
<dbReference type="Gene3D" id="1.25.40.750">
    <property type="entry name" value="Domain of unknown function DUF5071"/>
    <property type="match status" value="1"/>
</dbReference>
<dbReference type="EMBL" id="CP034437">
    <property type="protein sequence ID" value="AZN38323.1"/>
    <property type="molecule type" value="Genomic_DNA"/>
</dbReference>
<sequence length="136" mass="15910">MFLIEELIPKDKFDVGTLAKLKAVDPTQTNLQPILSELFEWIQDINWPIAKELCIILASFKPEDIIPYIQMVLKSGDEGWQYSCIRYLIPKLPSEVRGIIALDLRRVIDNPTYNETWCEIDIAAREIYETYFEKLE</sequence>
<dbReference type="CDD" id="cd11743">
    <property type="entry name" value="Cthe_2751_like"/>
    <property type="match status" value="1"/>
</dbReference>